<keyword evidence="2" id="KW-1185">Reference proteome</keyword>
<sequence>MAIQTTFAEILEAAEQLPLEDQENLIHILQNRLRDQKRTELVRDVQEAQQEFAQGQCQPLTPEQIMEEILA</sequence>
<dbReference type="Proteomes" id="UP000068167">
    <property type="component" value="Chromosome"/>
</dbReference>
<dbReference type="PATRIC" id="fig|1638788.3.peg.2248"/>
<reference evidence="1 2" key="1">
    <citation type="journal article" date="2016" name="Stand. Genomic Sci.">
        <title>Complete genome sequence and genomic characterization of Microcystis panniformis FACHB 1757 by third-generation sequencing.</title>
        <authorList>
            <person name="Zhang J.Y."/>
            <person name="Guan R."/>
            <person name="Zhang H.J."/>
            <person name="Li H."/>
            <person name="Xiao P."/>
            <person name="Yu G.L."/>
            <person name="Du L."/>
            <person name="Cao D.M."/>
            <person name="Zhu B.C."/>
            <person name="Li R.H."/>
            <person name="Lu Z.H."/>
        </authorList>
    </citation>
    <scope>NUCLEOTIDE SEQUENCE [LARGE SCALE GENOMIC DNA]</scope>
    <source>
        <strain evidence="1 2">FACHB-1757</strain>
    </source>
</reference>
<accession>A0A0K1RZL4</accession>
<dbReference type="RefSeq" id="WP_012268295.1">
    <property type="nucleotide sequence ID" value="NZ_CP011339.1"/>
</dbReference>
<dbReference type="AlphaFoldDB" id="A0A0K1RZL4"/>
<gene>
    <name evidence="1" type="ORF">VL20_2234</name>
</gene>
<evidence type="ECO:0000313" key="2">
    <source>
        <dbReference type="Proteomes" id="UP000068167"/>
    </source>
</evidence>
<dbReference type="KEGG" id="mpk:VL20_2234"/>
<organism evidence="1 2">
    <name type="scientific">Microcystis panniformis FACHB-1757</name>
    <dbReference type="NCBI Taxonomy" id="1638788"/>
    <lineage>
        <taxon>Bacteria</taxon>
        <taxon>Bacillati</taxon>
        <taxon>Cyanobacteriota</taxon>
        <taxon>Cyanophyceae</taxon>
        <taxon>Oscillatoriophycideae</taxon>
        <taxon>Chroococcales</taxon>
        <taxon>Microcystaceae</taxon>
        <taxon>Microcystis</taxon>
    </lineage>
</organism>
<dbReference type="GeneID" id="66706533"/>
<evidence type="ECO:0000313" key="1">
    <source>
        <dbReference type="EMBL" id="AKV67339.1"/>
    </source>
</evidence>
<proteinExistence type="predicted"/>
<name>A0A0K1RZL4_9CHRO</name>
<protein>
    <submittedName>
        <fullName evidence="1">HigA protein (Antitoxin to HigB)</fullName>
    </submittedName>
</protein>
<dbReference type="EMBL" id="CP011339">
    <property type="protein sequence ID" value="AKV67339.1"/>
    <property type="molecule type" value="Genomic_DNA"/>
</dbReference>